<comment type="caution">
    <text evidence="2">The sequence shown here is derived from an EMBL/GenBank/DDBJ whole genome shotgun (WGS) entry which is preliminary data.</text>
</comment>
<dbReference type="AlphaFoldDB" id="A0A9W6IM35"/>
<evidence type="ECO:0000259" key="1">
    <source>
        <dbReference type="Pfam" id="PF03358"/>
    </source>
</evidence>
<gene>
    <name evidence="2" type="ORF">GCM10017621_10480</name>
</gene>
<sequence>MTRPITIAGISGSLRQDSFNTAALQAAAELAPDKVTVNLLTLHDIEPFSEDTEAGGWPDGVAALREKIAPADGVLFATPEYNYSIPGVLKNAIDWLSRPTGEGPITGKPAAIIGASPSPFGTARAQAHLRQVVFYNAMPLLPYDEVLVMKAGSKIEDGRLVDEESRDFVKELMADFADWVRLHTERKAG</sequence>
<dbReference type="EMBL" id="BSFE01000002">
    <property type="protein sequence ID" value="GLK51540.1"/>
    <property type="molecule type" value="Genomic_DNA"/>
</dbReference>
<dbReference type="Proteomes" id="UP001143486">
    <property type="component" value="Unassembled WGS sequence"/>
</dbReference>
<accession>A0A9W6IM35</accession>
<evidence type="ECO:0000313" key="3">
    <source>
        <dbReference type="Proteomes" id="UP001143486"/>
    </source>
</evidence>
<dbReference type="GO" id="GO:0016491">
    <property type="term" value="F:oxidoreductase activity"/>
    <property type="evidence" value="ECO:0007669"/>
    <property type="project" value="InterPro"/>
</dbReference>
<dbReference type="InterPro" id="IPR005025">
    <property type="entry name" value="FMN_Rdtase-like_dom"/>
</dbReference>
<dbReference type="InterPro" id="IPR050712">
    <property type="entry name" value="NAD(P)H-dep_reductase"/>
</dbReference>
<feature type="domain" description="NADPH-dependent FMN reductase-like" evidence="1">
    <location>
        <begin position="6"/>
        <end position="150"/>
    </location>
</feature>
<keyword evidence="3" id="KW-1185">Reference proteome</keyword>
<dbReference type="PANTHER" id="PTHR30543">
    <property type="entry name" value="CHROMATE REDUCTASE"/>
    <property type="match status" value="1"/>
</dbReference>
<dbReference type="Gene3D" id="3.40.50.360">
    <property type="match status" value="1"/>
</dbReference>
<reference evidence="2" key="1">
    <citation type="journal article" date="2014" name="Int. J. Syst. Evol. Microbiol.">
        <title>Complete genome sequence of Corynebacterium casei LMG S-19264T (=DSM 44701T), isolated from a smear-ripened cheese.</title>
        <authorList>
            <consortium name="US DOE Joint Genome Institute (JGI-PGF)"/>
            <person name="Walter F."/>
            <person name="Albersmeier A."/>
            <person name="Kalinowski J."/>
            <person name="Ruckert C."/>
        </authorList>
    </citation>
    <scope>NUCLEOTIDE SEQUENCE</scope>
    <source>
        <strain evidence="2">VKM B-1513</strain>
    </source>
</reference>
<dbReference type="Pfam" id="PF03358">
    <property type="entry name" value="FMN_red"/>
    <property type="match status" value="1"/>
</dbReference>
<dbReference type="SUPFAM" id="SSF52218">
    <property type="entry name" value="Flavoproteins"/>
    <property type="match status" value="1"/>
</dbReference>
<proteinExistence type="predicted"/>
<reference evidence="2" key="2">
    <citation type="submission" date="2023-01" db="EMBL/GenBank/DDBJ databases">
        <authorList>
            <person name="Sun Q."/>
            <person name="Evtushenko L."/>
        </authorList>
    </citation>
    <scope>NUCLEOTIDE SEQUENCE</scope>
    <source>
        <strain evidence="2">VKM B-1513</strain>
    </source>
</reference>
<dbReference type="InterPro" id="IPR029039">
    <property type="entry name" value="Flavoprotein-like_sf"/>
</dbReference>
<dbReference type="RefSeq" id="WP_271185920.1">
    <property type="nucleotide sequence ID" value="NZ_BSFE01000002.1"/>
</dbReference>
<dbReference type="GO" id="GO:0010181">
    <property type="term" value="F:FMN binding"/>
    <property type="evidence" value="ECO:0007669"/>
    <property type="project" value="TreeGrafter"/>
</dbReference>
<name>A0A9W6IM35_9PROT</name>
<organism evidence="2 3">
    <name type="scientific">Maricaulis virginensis</name>
    <dbReference type="NCBI Taxonomy" id="144022"/>
    <lineage>
        <taxon>Bacteria</taxon>
        <taxon>Pseudomonadati</taxon>
        <taxon>Pseudomonadota</taxon>
        <taxon>Alphaproteobacteria</taxon>
        <taxon>Maricaulales</taxon>
        <taxon>Maricaulaceae</taxon>
        <taxon>Maricaulis</taxon>
    </lineage>
</organism>
<dbReference type="GO" id="GO:0005829">
    <property type="term" value="C:cytosol"/>
    <property type="evidence" value="ECO:0007669"/>
    <property type="project" value="TreeGrafter"/>
</dbReference>
<evidence type="ECO:0000313" key="2">
    <source>
        <dbReference type="EMBL" id="GLK51540.1"/>
    </source>
</evidence>
<dbReference type="PANTHER" id="PTHR30543:SF21">
    <property type="entry name" value="NAD(P)H-DEPENDENT FMN REDUCTASE LOT6"/>
    <property type="match status" value="1"/>
</dbReference>
<protein>
    <submittedName>
        <fullName evidence="2">NAD(P)H-dependent FMN reductase</fullName>
    </submittedName>
</protein>